<dbReference type="SUPFAM" id="SSF53335">
    <property type="entry name" value="S-adenosyl-L-methionine-dependent methyltransferases"/>
    <property type="match status" value="1"/>
</dbReference>
<accession>A0A5B2W438</accession>
<dbReference type="Proteomes" id="UP000324611">
    <property type="component" value="Unassembled WGS sequence"/>
</dbReference>
<evidence type="ECO:0000313" key="1">
    <source>
        <dbReference type="EMBL" id="KAA2245452.1"/>
    </source>
</evidence>
<dbReference type="AlphaFoldDB" id="A0A5B2W438"/>
<keyword evidence="2" id="KW-1185">Reference proteome</keyword>
<sequence length="205" mass="23602">MFQRLITKSILNKIKDYRHLDGWLSDQEALGLYHIARQLPGNAVMVEIGSWQGKSAYCLCKGLRSGKVYSIDPFNADACMDEDNIATYRDKKGDRDLLAQFKQNLDRLHVLDKVVIKQGYSYQFPQEFDKIHGLFIDGDHSIEGCRQDFELYAPKLISGGFLAFHDYYAHRDELGPTYVIKNLVTPSAGFTFYGQYDSLWIARKR</sequence>
<organism evidence="1 2">
    <name type="scientific">Chitinophaga agrisoli</name>
    <dbReference type="NCBI Taxonomy" id="2607653"/>
    <lineage>
        <taxon>Bacteria</taxon>
        <taxon>Pseudomonadati</taxon>
        <taxon>Bacteroidota</taxon>
        <taxon>Chitinophagia</taxon>
        <taxon>Chitinophagales</taxon>
        <taxon>Chitinophagaceae</taxon>
        <taxon>Chitinophaga</taxon>
    </lineage>
</organism>
<dbReference type="Pfam" id="PF13578">
    <property type="entry name" value="Methyltransf_24"/>
    <property type="match status" value="1"/>
</dbReference>
<reference evidence="1 2" key="1">
    <citation type="submission" date="2019-09" db="EMBL/GenBank/DDBJ databases">
        <title>Chitinophaga ginsengihumi sp. nov., isolated from soil of ginseng rhizosphere.</title>
        <authorList>
            <person name="Lee J."/>
        </authorList>
    </citation>
    <scope>NUCLEOTIDE SEQUENCE [LARGE SCALE GENOMIC DNA]</scope>
    <source>
        <strain evidence="1 2">BN140078</strain>
    </source>
</reference>
<gene>
    <name evidence="1" type="ORF">F0L74_05705</name>
</gene>
<keyword evidence="1" id="KW-0808">Transferase</keyword>
<keyword evidence="1" id="KW-0489">Methyltransferase</keyword>
<dbReference type="Gene3D" id="3.40.50.150">
    <property type="entry name" value="Vaccinia Virus protein VP39"/>
    <property type="match status" value="1"/>
</dbReference>
<dbReference type="GO" id="GO:0032259">
    <property type="term" value="P:methylation"/>
    <property type="evidence" value="ECO:0007669"/>
    <property type="project" value="UniProtKB-KW"/>
</dbReference>
<dbReference type="InterPro" id="IPR029063">
    <property type="entry name" value="SAM-dependent_MTases_sf"/>
</dbReference>
<proteinExistence type="predicted"/>
<protein>
    <submittedName>
        <fullName evidence="1">Class I SAM-dependent methyltransferase</fullName>
    </submittedName>
</protein>
<evidence type="ECO:0000313" key="2">
    <source>
        <dbReference type="Proteomes" id="UP000324611"/>
    </source>
</evidence>
<dbReference type="GO" id="GO:0008168">
    <property type="term" value="F:methyltransferase activity"/>
    <property type="evidence" value="ECO:0007669"/>
    <property type="project" value="UniProtKB-KW"/>
</dbReference>
<dbReference type="EMBL" id="VUOC01000001">
    <property type="protein sequence ID" value="KAA2245452.1"/>
    <property type="molecule type" value="Genomic_DNA"/>
</dbReference>
<comment type="caution">
    <text evidence="1">The sequence shown here is derived from an EMBL/GenBank/DDBJ whole genome shotgun (WGS) entry which is preliminary data.</text>
</comment>
<reference evidence="1 2" key="2">
    <citation type="submission" date="2019-09" db="EMBL/GenBank/DDBJ databases">
        <authorList>
            <person name="Jin C."/>
        </authorList>
    </citation>
    <scope>NUCLEOTIDE SEQUENCE [LARGE SCALE GENOMIC DNA]</scope>
    <source>
        <strain evidence="1 2">BN140078</strain>
    </source>
</reference>
<dbReference type="RefSeq" id="WP_149836841.1">
    <property type="nucleotide sequence ID" value="NZ_VUOC01000001.1"/>
</dbReference>
<name>A0A5B2W438_9BACT</name>